<name>A0A939RUS1_9CELL</name>
<dbReference type="Pfam" id="PF10756">
    <property type="entry name" value="bPH_6"/>
    <property type="match status" value="1"/>
</dbReference>
<feature type="domain" description="Low molecular weight protein antigen 6 PH" evidence="2">
    <location>
        <begin position="85"/>
        <end position="146"/>
    </location>
</feature>
<protein>
    <submittedName>
        <fullName evidence="3">PH domain-containing protein</fullName>
    </submittedName>
</protein>
<proteinExistence type="predicted"/>
<dbReference type="Proteomes" id="UP000664209">
    <property type="component" value="Unassembled WGS sequence"/>
</dbReference>
<comment type="caution">
    <text evidence="3">The sequence shown here is derived from an EMBL/GenBank/DDBJ whole genome shotgun (WGS) entry which is preliminary data.</text>
</comment>
<keyword evidence="4" id="KW-1185">Reference proteome</keyword>
<evidence type="ECO:0000313" key="4">
    <source>
        <dbReference type="Proteomes" id="UP000664209"/>
    </source>
</evidence>
<dbReference type="InterPro" id="IPR019692">
    <property type="entry name" value="CFP-6_PH"/>
</dbReference>
<sequence length="161" mass="17031">MTDRSAPQGPPGPPGLHRPFRPRLARVVSLGLAVLVALTSVALVLGLPSVAPSWDTPASRVSILAFGALIVWFLARQAGVVARPDESGLTVRNLAVTRHVTWAEIVSVRFGQGRPWVQLDLADGDVLPVMAVQSADGALAAAEAQRMATLVAYHSRTARDD</sequence>
<dbReference type="EMBL" id="JAGEMK010000001">
    <property type="protein sequence ID" value="MBO1750416.1"/>
    <property type="molecule type" value="Genomic_DNA"/>
</dbReference>
<keyword evidence="1" id="KW-0472">Membrane</keyword>
<reference evidence="3" key="1">
    <citation type="submission" date="2021-03" db="EMBL/GenBank/DDBJ databases">
        <title>Actinotalea soli sp. nov., isolated from soil.</title>
        <authorList>
            <person name="Ping W."/>
            <person name="Zhang J."/>
        </authorList>
    </citation>
    <scope>NUCLEOTIDE SEQUENCE</scope>
    <source>
        <strain evidence="3">BY-33</strain>
    </source>
</reference>
<evidence type="ECO:0000259" key="2">
    <source>
        <dbReference type="Pfam" id="PF10756"/>
    </source>
</evidence>
<feature type="transmembrane region" description="Helical" evidence="1">
    <location>
        <begin position="57"/>
        <end position="75"/>
    </location>
</feature>
<keyword evidence="1" id="KW-1133">Transmembrane helix</keyword>
<evidence type="ECO:0000256" key="1">
    <source>
        <dbReference type="SAM" id="Phobius"/>
    </source>
</evidence>
<evidence type="ECO:0000313" key="3">
    <source>
        <dbReference type="EMBL" id="MBO1750416.1"/>
    </source>
</evidence>
<organism evidence="3 4">
    <name type="scientific">Actinotalea soli</name>
    <dbReference type="NCBI Taxonomy" id="2819234"/>
    <lineage>
        <taxon>Bacteria</taxon>
        <taxon>Bacillati</taxon>
        <taxon>Actinomycetota</taxon>
        <taxon>Actinomycetes</taxon>
        <taxon>Micrococcales</taxon>
        <taxon>Cellulomonadaceae</taxon>
        <taxon>Actinotalea</taxon>
    </lineage>
</organism>
<accession>A0A939RUS1</accession>
<dbReference type="RefSeq" id="WP_208054069.1">
    <property type="nucleotide sequence ID" value="NZ_JAGEMK010000001.1"/>
</dbReference>
<feature type="transmembrane region" description="Helical" evidence="1">
    <location>
        <begin position="27"/>
        <end position="51"/>
    </location>
</feature>
<keyword evidence="1" id="KW-0812">Transmembrane</keyword>
<dbReference type="AlphaFoldDB" id="A0A939RUS1"/>
<gene>
    <name evidence="3" type="ORF">J4G33_01205</name>
</gene>